<keyword evidence="2" id="KW-1185">Reference proteome</keyword>
<dbReference type="AlphaFoldDB" id="A0A2T0QTK8"/>
<comment type="caution">
    <text evidence="1">The sequence shown here is derived from an EMBL/GenBank/DDBJ whole genome shotgun (WGS) entry which is preliminary data.</text>
</comment>
<evidence type="ECO:0000313" key="2">
    <source>
        <dbReference type="Proteomes" id="UP000238083"/>
    </source>
</evidence>
<accession>A0A2T0QTK8</accession>
<protein>
    <submittedName>
        <fullName evidence="1">Uncharacterized protein</fullName>
    </submittedName>
</protein>
<name>A0A2T0QTK8_9ACTN</name>
<gene>
    <name evidence="1" type="ORF">CLV37_12410</name>
</gene>
<dbReference type="Proteomes" id="UP000238083">
    <property type="component" value="Unassembled WGS sequence"/>
</dbReference>
<evidence type="ECO:0000313" key="1">
    <source>
        <dbReference type="EMBL" id="PRY08415.1"/>
    </source>
</evidence>
<sequence>MDTKMNADKLAALQARCARLAAEATETAAAAGDMAAVAEAREADLRERERRIEERDAAYAREALERQQTETAIRRRVRNAEEKHMAVAVGMVRKEAAIAAVHRASTDGAWKVDFLARFKELIARGDRFTTDDVLEYVGYPPSGKPQIIGAAANAAVKKHQPQVVGMQPSSRATRNGTKIQVWQSAATAYRRFASL</sequence>
<dbReference type="EMBL" id="PVZF01000024">
    <property type="protein sequence ID" value="PRY08415.1"/>
    <property type="molecule type" value="Genomic_DNA"/>
</dbReference>
<organism evidence="1 2">
    <name type="scientific">Kineococcus rhizosphaerae</name>
    <dbReference type="NCBI Taxonomy" id="559628"/>
    <lineage>
        <taxon>Bacteria</taxon>
        <taxon>Bacillati</taxon>
        <taxon>Actinomycetota</taxon>
        <taxon>Actinomycetes</taxon>
        <taxon>Kineosporiales</taxon>
        <taxon>Kineosporiaceae</taxon>
        <taxon>Kineococcus</taxon>
    </lineage>
</organism>
<proteinExistence type="predicted"/>
<dbReference type="RefSeq" id="WP_146149597.1">
    <property type="nucleotide sequence ID" value="NZ_PVZF01000024.1"/>
</dbReference>
<reference evidence="1 2" key="1">
    <citation type="submission" date="2018-03" db="EMBL/GenBank/DDBJ databases">
        <title>Genomic Encyclopedia of Archaeal and Bacterial Type Strains, Phase II (KMG-II): from individual species to whole genera.</title>
        <authorList>
            <person name="Goeker M."/>
        </authorList>
    </citation>
    <scope>NUCLEOTIDE SEQUENCE [LARGE SCALE GENOMIC DNA]</scope>
    <source>
        <strain evidence="1 2">DSM 19711</strain>
    </source>
</reference>